<evidence type="ECO:0000256" key="5">
    <source>
        <dbReference type="SAM" id="MobiDB-lite"/>
    </source>
</evidence>
<keyword evidence="1 4" id="KW-0378">Hydrolase</keyword>
<dbReference type="SUPFAM" id="SSF52151">
    <property type="entry name" value="FabD/lysophospholipase-like"/>
    <property type="match status" value="1"/>
</dbReference>
<keyword evidence="8" id="KW-1185">Reference proteome</keyword>
<dbReference type="Pfam" id="PF01734">
    <property type="entry name" value="Patatin"/>
    <property type="match status" value="1"/>
</dbReference>
<dbReference type="InterPro" id="IPR002641">
    <property type="entry name" value="PNPLA_dom"/>
</dbReference>
<accession>A0A248JSK6</accession>
<feature type="domain" description="PNPLA" evidence="6">
    <location>
        <begin position="64"/>
        <end position="266"/>
    </location>
</feature>
<dbReference type="GO" id="GO:0016042">
    <property type="term" value="P:lipid catabolic process"/>
    <property type="evidence" value="ECO:0007669"/>
    <property type="project" value="UniProtKB-UniRule"/>
</dbReference>
<evidence type="ECO:0000313" key="8">
    <source>
        <dbReference type="Proteomes" id="UP000197153"/>
    </source>
</evidence>
<dbReference type="EMBL" id="CP022110">
    <property type="protein sequence ID" value="ASG21078.1"/>
    <property type="molecule type" value="Genomic_DNA"/>
</dbReference>
<keyword evidence="2 4" id="KW-0442">Lipid degradation</keyword>
<feature type="short sequence motif" description="DGA/G" evidence="4">
    <location>
        <begin position="253"/>
        <end position="255"/>
    </location>
</feature>
<dbReference type="AlphaFoldDB" id="A0A248JSK6"/>
<dbReference type="Proteomes" id="UP000197153">
    <property type="component" value="Chromosome 1"/>
</dbReference>
<dbReference type="GO" id="GO:0016787">
    <property type="term" value="F:hydrolase activity"/>
    <property type="evidence" value="ECO:0007669"/>
    <property type="project" value="UniProtKB-UniRule"/>
</dbReference>
<evidence type="ECO:0000313" key="7">
    <source>
        <dbReference type="EMBL" id="ASG21078.1"/>
    </source>
</evidence>
<dbReference type="InterPro" id="IPR050301">
    <property type="entry name" value="NTE"/>
</dbReference>
<dbReference type="PANTHER" id="PTHR14226">
    <property type="entry name" value="NEUROPATHY TARGET ESTERASE/SWISS CHEESE D.MELANOGASTER"/>
    <property type="match status" value="1"/>
</dbReference>
<evidence type="ECO:0000256" key="2">
    <source>
        <dbReference type="ARBA" id="ARBA00022963"/>
    </source>
</evidence>
<proteinExistence type="predicted"/>
<dbReference type="KEGG" id="nao:Y958_09750"/>
<protein>
    <submittedName>
        <fullName evidence="7">Alpha/beta hydrolase</fullName>
    </submittedName>
</protein>
<feature type="region of interest" description="Disordered" evidence="5">
    <location>
        <begin position="37"/>
        <end position="56"/>
    </location>
</feature>
<evidence type="ECO:0000259" key="6">
    <source>
        <dbReference type="PROSITE" id="PS51635"/>
    </source>
</evidence>
<feature type="short sequence motif" description="GXGXXG" evidence="4">
    <location>
        <begin position="68"/>
        <end position="73"/>
    </location>
</feature>
<feature type="short sequence motif" description="GXSXG" evidence="4">
    <location>
        <begin position="96"/>
        <end position="100"/>
    </location>
</feature>
<keyword evidence="3 4" id="KW-0443">Lipid metabolism</keyword>
<organism evidence="7 8">
    <name type="scientific">Nitrospirillum viridazoti CBAmc</name>
    <dbReference type="NCBI Taxonomy" id="1441467"/>
    <lineage>
        <taxon>Bacteria</taxon>
        <taxon>Pseudomonadati</taxon>
        <taxon>Pseudomonadota</taxon>
        <taxon>Alphaproteobacteria</taxon>
        <taxon>Rhodospirillales</taxon>
        <taxon>Azospirillaceae</taxon>
        <taxon>Nitrospirillum</taxon>
        <taxon>Nitrospirillum viridazoti</taxon>
    </lineage>
</organism>
<name>A0A248JSK6_9PROT</name>
<gene>
    <name evidence="7" type="ORF">Y958_09750</name>
</gene>
<evidence type="ECO:0000256" key="3">
    <source>
        <dbReference type="ARBA" id="ARBA00023098"/>
    </source>
</evidence>
<sequence>MLVPADRRILCFAFNAGPLFFEGQGGMDGSVGDVAKRRRRATPVSPTPAAPPVTGAPARRTVNLALQGGGSHGAFTWGVLDRLLEDGRLDVEGISGTSAGAVNGALLAYGLLTGGAEGARALLHRLWRRMAKSSATGPLQPTWLDWMTGGAGRRNLDHSPVYAGLDMMVRMMSPYQFNPLGLNPMRDVLDGLIDFDVLRRSDSVRLFVSATNVNRGQLRVFKGADLSIEALLASACVPILFQAVEIEGEPYWDGGYMGNPTLYPLLHDCTATDILVVQVTPLQRPAVPTAPSAIVDRMSEIGFNATLLRELKSLELVNRLCADHGIDPSEAGVRPVYLHLVEPGPGMADLGVSSKLNADWGFLTELRDMGRAAAGDWLTRCYGQVGRESSFAAGRAII</sequence>
<dbReference type="Gene3D" id="3.40.1090.10">
    <property type="entry name" value="Cytosolic phospholipase A2 catalytic domain"/>
    <property type="match status" value="2"/>
</dbReference>
<dbReference type="PANTHER" id="PTHR14226:SF78">
    <property type="entry name" value="SLR0060 PROTEIN"/>
    <property type="match status" value="1"/>
</dbReference>
<dbReference type="PROSITE" id="PS51635">
    <property type="entry name" value="PNPLA"/>
    <property type="match status" value="1"/>
</dbReference>
<feature type="active site" description="Proton acceptor" evidence="4">
    <location>
        <position position="253"/>
    </location>
</feature>
<feature type="active site" description="Nucleophile" evidence="4">
    <location>
        <position position="98"/>
    </location>
</feature>
<dbReference type="InterPro" id="IPR016035">
    <property type="entry name" value="Acyl_Trfase/lysoPLipase"/>
</dbReference>
<evidence type="ECO:0000256" key="1">
    <source>
        <dbReference type="ARBA" id="ARBA00022801"/>
    </source>
</evidence>
<reference evidence="7 8" key="1">
    <citation type="submission" date="2017-06" db="EMBL/GenBank/DDBJ databases">
        <title>Complete genome sequence of Nitrospirillum amazonense strain CBAmC, an endophytic nitrogen-fixing and plant growth-promoting bacterium, isolated from sugarcane.</title>
        <authorList>
            <person name="Schwab S."/>
            <person name="dos Santos Teixeira K.R."/>
            <person name="Simoes Araujo J.L."/>
            <person name="Soares Vidal M."/>
            <person name="Borges de Freitas H.R."/>
            <person name="Rivello Crivelaro A.L."/>
            <person name="Bueno de Camargo Nunes A."/>
            <person name="dos Santos C.M."/>
            <person name="Palmeira da Silva Rosa D."/>
            <person name="da Silva Padilha D."/>
            <person name="da Silva E."/>
            <person name="Araujo Terra L."/>
            <person name="Soares Mendes V."/>
            <person name="Farinelli L."/>
            <person name="Magalhaes Cruz L."/>
            <person name="Baldani J.I."/>
        </authorList>
    </citation>
    <scope>NUCLEOTIDE SEQUENCE [LARGE SCALE GENOMIC DNA]</scope>
    <source>
        <strain evidence="7 8">CBAmC</strain>
    </source>
</reference>
<evidence type="ECO:0000256" key="4">
    <source>
        <dbReference type="PROSITE-ProRule" id="PRU01161"/>
    </source>
</evidence>